<dbReference type="GO" id="GO:0016301">
    <property type="term" value="F:kinase activity"/>
    <property type="evidence" value="ECO:0007669"/>
    <property type="project" value="UniProtKB-KW"/>
</dbReference>
<gene>
    <name evidence="7" type="ORF">HMPREF1872_00407</name>
</gene>
<comment type="caution">
    <text evidence="7">The sequence shown here is derived from an EMBL/GenBank/DDBJ whole genome shotgun (WGS) entry which is preliminary data.</text>
</comment>
<dbReference type="Gene3D" id="3.40.50.10240">
    <property type="entry name" value="Thiamin pyrophosphokinase, catalytic domain"/>
    <property type="match status" value="1"/>
</dbReference>
<sequence>MKETESSLWDREETMQETRRCVIVGAANIKNYASCKTYLAETDFYAYCDGALRHQEQLGAKPNLIVGDFDSFKATEAIAIARKYASEIITLPRAKDDTDSMYAAKIMLKRGYRQFVLIGLIGERMDHSLANIALLLYLYKHGCQVLLVDDYAEYEIIGRAGCKISDKFAYFSLLTVNGDASQINITGAKFPLTNGCINCAEQYATSNEVLKGQVAEVKVGQGELLLMRLY</sequence>
<dbReference type="Proteomes" id="UP000070080">
    <property type="component" value="Unassembled WGS sequence"/>
</dbReference>
<dbReference type="GO" id="GO:0005524">
    <property type="term" value="F:ATP binding"/>
    <property type="evidence" value="ECO:0007669"/>
    <property type="project" value="UniProtKB-KW"/>
</dbReference>
<organism evidence="7 8">
    <name type="scientific">Amygdalobacter nucleatus</name>
    <dbReference type="NCBI Taxonomy" id="3029274"/>
    <lineage>
        <taxon>Bacteria</taxon>
        <taxon>Bacillati</taxon>
        <taxon>Bacillota</taxon>
        <taxon>Clostridia</taxon>
        <taxon>Eubacteriales</taxon>
        <taxon>Oscillospiraceae</taxon>
        <taxon>Amygdalobacter</taxon>
    </lineage>
</organism>
<dbReference type="CDD" id="cd07995">
    <property type="entry name" value="TPK"/>
    <property type="match status" value="1"/>
</dbReference>
<evidence type="ECO:0000256" key="4">
    <source>
        <dbReference type="ARBA" id="ARBA00022840"/>
    </source>
</evidence>
<evidence type="ECO:0000259" key="6">
    <source>
        <dbReference type="SMART" id="SM00983"/>
    </source>
</evidence>
<dbReference type="SMART" id="SM00983">
    <property type="entry name" value="TPK_B1_binding"/>
    <property type="match status" value="1"/>
</dbReference>
<dbReference type="OrthoDB" id="9804377at2"/>
<feature type="domain" description="Thiamin pyrophosphokinase thiamin-binding" evidence="6">
    <location>
        <begin position="161"/>
        <end position="225"/>
    </location>
</feature>
<dbReference type="STRING" id="1497955.HMPREF1872_00407"/>
<dbReference type="GO" id="GO:0004788">
    <property type="term" value="F:thiamine diphosphokinase activity"/>
    <property type="evidence" value="ECO:0007669"/>
    <property type="project" value="UniProtKB-UniRule"/>
</dbReference>
<evidence type="ECO:0000256" key="3">
    <source>
        <dbReference type="ARBA" id="ARBA00022777"/>
    </source>
</evidence>
<evidence type="ECO:0000256" key="5">
    <source>
        <dbReference type="NCBIfam" id="TIGR01378"/>
    </source>
</evidence>
<name>A0A133YGB9_9FIRM</name>
<dbReference type="NCBIfam" id="TIGR01378">
    <property type="entry name" value="thi_PPkinase"/>
    <property type="match status" value="1"/>
</dbReference>
<dbReference type="AlphaFoldDB" id="A0A133YGB9"/>
<keyword evidence="4" id="KW-0067">ATP-binding</keyword>
<dbReference type="Pfam" id="PF04265">
    <property type="entry name" value="TPK_B1_binding"/>
    <property type="match status" value="1"/>
</dbReference>
<dbReference type="InterPro" id="IPR036759">
    <property type="entry name" value="TPK_catalytic_sf"/>
</dbReference>
<keyword evidence="8" id="KW-1185">Reference proteome</keyword>
<dbReference type="GO" id="GO:0006772">
    <property type="term" value="P:thiamine metabolic process"/>
    <property type="evidence" value="ECO:0007669"/>
    <property type="project" value="UniProtKB-UniRule"/>
</dbReference>
<dbReference type="GO" id="GO:0009229">
    <property type="term" value="P:thiamine diphosphate biosynthetic process"/>
    <property type="evidence" value="ECO:0007669"/>
    <property type="project" value="InterPro"/>
</dbReference>
<evidence type="ECO:0000256" key="2">
    <source>
        <dbReference type="ARBA" id="ARBA00022741"/>
    </source>
</evidence>
<dbReference type="InterPro" id="IPR007371">
    <property type="entry name" value="TPK_catalytic"/>
</dbReference>
<keyword evidence="2" id="KW-0547">Nucleotide-binding</keyword>
<dbReference type="EC" id="2.7.6.2" evidence="5"/>
<dbReference type="GO" id="GO:0030975">
    <property type="term" value="F:thiamine binding"/>
    <property type="evidence" value="ECO:0007669"/>
    <property type="project" value="InterPro"/>
</dbReference>
<reference evidence="8" key="1">
    <citation type="submission" date="2016-01" db="EMBL/GenBank/DDBJ databases">
        <authorList>
            <person name="Mitreva M."/>
            <person name="Pepin K.H."/>
            <person name="Mihindukulasuriya K.A."/>
            <person name="Fulton R."/>
            <person name="Fronick C."/>
            <person name="O'Laughlin M."/>
            <person name="Miner T."/>
            <person name="Herter B."/>
            <person name="Rosa B.A."/>
            <person name="Cordes M."/>
            <person name="Tomlinson C."/>
            <person name="Wollam A."/>
            <person name="Palsikar V.B."/>
            <person name="Mardis E.R."/>
            <person name="Wilson R.K."/>
        </authorList>
    </citation>
    <scope>NUCLEOTIDE SEQUENCE [LARGE SCALE GENOMIC DNA]</scope>
    <source>
        <strain evidence="8">KA00274</strain>
    </source>
</reference>
<accession>A0A133YGB9</accession>
<dbReference type="PANTHER" id="PTHR41299">
    <property type="entry name" value="THIAMINE PYROPHOSPHOKINASE"/>
    <property type="match status" value="1"/>
</dbReference>
<dbReference type="EMBL" id="LSCV01000005">
    <property type="protein sequence ID" value="KXB42233.1"/>
    <property type="molecule type" value="Genomic_DNA"/>
</dbReference>
<dbReference type="InterPro" id="IPR053149">
    <property type="entry name" value="TPK"/>
</dbReference>
<evidence type="ECO:0000313" key="7">
    <source>
        <dbReference type="EMBL" id="KXB42233.1"/>
    </source>
</evidence>
<evidence type="ECO:0000256" key="1">
    <source>
        <dbReference type="ARBA" id="ARBA00022679"/>
    </source>
</evidence>
<keyword evidence="3 7" id="KW-0418">Kinase</keyword>
<dbReference type="InterPro" id="IPR036371">
    <property type="entry name" value="TPK_B1-bd_sf"/>
</dbReference>
<keyword evidence="1" id="KW-0808">Transferase</keyword>
<dbReference type="InterPro" id="IPR006282">
    <property type="entry name" value="Thi_PPkinase"/>
</dbReference>
<dbReference type="SUPFAM" id="SSF63999">
    <property type="entry name" value="Thiamin pyrophosphokinase, catalytic domain"/>
    <property type="match status" value="1"/>
</dbReference>
<dbReference type="InterPro" id="IPR007373">
    <property type="entry name" value="Thiamin_PyroPKinase_B1-bd"/>
</dbReference>
<proteinExistence type="predicted"/>
<dbReference type="PANTHER" id="PTHR41299:SF1">
    <property type="entry name" value="THIAMINE PYROPHOSPHOKINASE"/>
    <property type="match status" value="1"/>
</dbReference>
<dbReference type="Pfam" id="PF04263">
    <property type="entry name" value="TPK_catalytic"/>
    <property type="match status" value="1"/>
</dbReference>
<protein>
    <recommendedName>
        <fullName evidence="5">Thiamine diphosphokinase</fullName>
        <ecNumber evidence="5">2.7.6.2</ecNumber>
    </recommendedName>
</protein>
<dbReference type="SUPFAM" id="SSF63862">
    <property type="entry name" value="Thiamin pyrophosphokinase, substrate-binding domain"/>
    <property type="match status" value="1"/>
</dbReference>
<evidence type="ECO:0000313" key="8">
    <source>
        <dbReference type="Proteomes" id="UP000070080"/>
    </source>
</evidence>